<keyword evidence="1" id="KW-0238">DNA-binding</keyword>
<dbReference type="InterPro" id="IPR010998">
    <property type="entry name" value="Integrase_recombinase_N"/>
</dbReference>
<feature type="region of interest" description="Disordered" evidence="2">
    <location>
        <begin position="63"/>
        <end position="102"/>
    </location>
</feature>
<name>A0ABD0QTC3_CIRMR</name>
<dbReference type="PANTHER" id="PTHR35617:SF3">
    <property type="entry name" value="CORE-BINDING (CB) DOMAIN-CONTAINING PROTEIN"/>
    <property type="match status" value="1"/>
</dbReference>
<dbReference type="AlphaFoldDB" id="A0ABD0QTC3"/>
<comment type="caution">
    <text evidence="3">The sequence shown here is derived from an EMBL/GenBank/DDBJ whole genome shotgun (WGS) entry which is preliminary data.</text>
</comment>
<protein>
    <submittedName>
        <fullName evidence="3">Uncharacterized protein</fullName>
    </submittedName>
</protein>
<reference evidence="3 4" key="1">
    <citation type="submission" date="2024-05" db="EMBL/GenBank/DDBJ databases">
        <title>Genome sequencing and assembly of Indian major carp, Cirrhinus mrigala (Hamilton, 1822).</title>
        <authorList>
            <person name="Mohindra V."/>
            <person name="Chowdhury L.M."/>
            <person name="Lal K."/>
            <person name="Jena J.K."/>
        </authorList>
    </citation>
    <scope>NUCLEOTIDE SEQUENCE [LARGE SCALE GENOMIC DNA]</scope>
    <source>
        <strain evidence="3">CM1030</strain>
        <tissue evidence="3">Blood</tissue>
    </source>
</reference>
<evidence type="ECO:0000313" key="4">
    <source>
        <dbReference type="Proteomes" id="UP001529510"/>
    </source>
</evidence>
<keyword evidence="4" id="KW-1185">Reference proteome</keyword>
<gene>
    <name evidence="3" type="ORF">M9458_016558</name>
</gene>
<feature type="compositionally biased region" description="Polar residues" evidence="2">
    <location>
        <begin position="88"/>
        <end position="102"/>
    </location>
</feature>
<dbReference type="PANTHER" id="PTHR35617">
    <property type="entry name" value="PHAGE_INTEGRASE DOMAIN-CONTAINING PROTEIN"/>
    <property type="match status" value="1"/>
</dbReference>
<dbReference type="Proteomes" id="UP001529510">
    <property type="component" value="Unassembled WGS sequence"/>
</dbReference>
<organism evidence="3 4">
    <name type="scientific">Cirrhinus mrigala</name>
    <name type="common">Mrigala</name>
    <dbReference type="NCBI Taxonomy" id="683832"/>
    <lineage>
        <taxon>Eukaryota</taxon>
        <taxon>Metazoa</taxon>
        <taxon>Chordata</taxon>
        <taxon>Craniata</taxon>
        <taxon>Vertebrata</taxon>
        <taxon>Euteleostomi</taxon>
        <taxon>Actinopterygii</taxon>
        <taxon>Neopterygii</taxon>
        <taxon>Teleostei</taxon>
        <taxon>Ostariophysi</taxon>
        <taxon>Cypriniformes</taxon>
        <taxon>Cyprinidae</taxon>
        <taxon>Labeoninae</taxon>
        <taxon>Labeonini</taxon>
        <taxon>Cirrhinus</taxon>
    </lineage>
</organism>
<evidence type="ECO:0000313" key="3">
    <source>
        <dbReference type="EMBL" id="KAL0189459.1"/>
    </source>
</evidence>
<proteinExistence type="predicted"/>
<feature type="non-terminal residue" evidence="3">
    <location>
        <position position="449"/>
    </location>
</feature>
<evidence type="ECO:0000256" key="2">
    <source>
        <dbReference type="SAM" id="MobiDB-lite"/>
    </source>
</evidence>
<sequence length="449" mass="48923">VGSRGSRLPTLRVLPLRTLCSRKALFEDGAFTSVPRGSGPVSSEAERRLHLWGWQLDLLDGMETGDPLSPSSPGKSAARSVGSEARSAVSSPHGTGSTLHLSSSEEVDSLQYEELLEVVTCAVAKLSINWPAESQAEPQESKLDECFLRFFLSTVVAQDQGVLPEGKPTPHDQDHAAMPTCSRHVEETLVLVSGPGAGSSLSLRNASDGRIPHQLAHQILVWSQDKLLSLSAVHVPGQGPRPGEWMLHRELVKQIWRVFSQAQVDLFATRENLPWGWMPWYMALGVASEGAHLLASGLSTEVVETILQSGAPSTRKLYALKWKLFTSWCGHHLQDPVNCPVGTVLEFLQDRLSAGLTHSTLKVYVVAISACHAPLGGLSMGKNPLVACFLCGALRMRPPVRPRVPSWDLSMVLEAHDLSYFRPFAPLPSGSLISRSLTVCVQCEHWIHT</sequence>
<dbReference type="GO" id="GO:0003677">
    <property type="term" value="F:DNA binding"/>
    <property type="evidence" value="ECO:0007669"/>
    <property type="project" value="UniProtKB-KW"/>
</dbReference>
<accession>A0ABD0QTC3</accession>
<dbReference type="Gene3D" id="1.10.150.130">
    <property type="match status" value="1"/>
</dbReference>
<feature type="non-terminal residue" evidence="3">
    <location>
        <position position="1"/>
    </location>
</feature>
<evidence type="ECO:0000256" key="1">
    <source>
        <dbReference type="ARBA" id="ARBA00023125"/>
    </source>
</evidence>
<dbReference type="SUPFAM" id="SSF47823">
    <property type="entry name" value="lambda integrase-like, N-terminal domain"/>
    <property type="match status" value="1"/>
</dbReference>
<dbReference type="EMBL" id="JAMKFB020000007">
    <property type="protein sequence ID" value="KAL0189459.1"/>
    <property type="molecule type" value="Genomic_DNA"/>
</dbReference>